<dbReference type="Pfam" id="PF13466">
    <property type="entry name" value="STAS_2"/>
    <property type="match status" value="1"/>
</dbReference>
<dbReference type="PROSITE" id="PS50801">
    <property type="entry name" value="STAS"/>
    <property type="match status" value="1"/>
</dbReference>
<dbReference type="InterPro" id="IPR002645">
    <property type="entry name" value="STAS_dom"/>
</dbReference>
<gene>
    <name evidence="2" type="ORF">ACFQ45_11165</name>
</gene>
<accession>A0ABW4B141</accession>
<evidence type="ECO:0000259" key="1">
    <source>
        <dbReference type="PROSITE" id="PS50801"/>
    </source>
</evidence>
<reference evidence="3" key="1">
    <citation type="journal article" date="2019" name="Int. J. Syst. Evol. Microbiol.">
        <title>The Global Catalogue of Microorganisms (GCM) 10K type strain sequencing project: providing services to taxonomists for standard genome sequencing and annotation.</title>
        <authorList>
            <consortium name="The Broad Institute Genomics Platform"/>
            <consortium name="The Broad Institute Genome Sequencing Center for Infectious Disease"/>
            <person name="Wu L."/>
            <person name="Ma J."/>
        </authorList>
    </citation>
    <scope>NUCLEOTIDE SEQUENCE [LARGE SCALE GENOMIC DNA]</scope>
    <source>
        <strain evidence="3">JCM 30774</strain>
    </source>
</reference>
<dbReference type="RefSeq" id="WP_377367678.1">
    <property type="nucleotide sequence ID" value="NZ_JBHTMN010000012.1"/>
</dbReference>
<dbReference type="InterPro" id="IPR058548">
    <property type="entry name" value="MlaB-like_STAS"/>
</dbReference>
<sequence length="90" mass="10277">MRLSSSKEGFKLEGAYSLDNLLKIKSELSHYGFEGNVRVDLSELKSINAPILSLLLEMRRHTDSIVLYGGSEDFYDMLRLYGLEAIFEIE</sequence>
<dbReference type="InterPro" id="IPR036513">
    <property type="entry name" value="STAS_dom_sf"/>
</dbReference>
<comment type="caution">
    <text evidence="2">The sequence shown here is derived from an EMBL/GenBank/DDBJ whole genome shotgun (WGS) entry which is preliminary data.</text>
</comment>
<organism evidence="2 3">
    <name type="scientific">Rhodanobacter aciditrophus</name>
    <dbReference type="NCBI Taxonomy" id="1623218"/>
    <lineage>
        <taxon>Bacteria</taxon>
        <taxon>Pseudomonadati</taxon>
        <taxon>Pseudomonadota</taxon>
        <taxon>Gammaproteobacteria</taxon>
        <taxon>Lysobacterales</taxon>
        <taxon>Rhodanobacteraceae</taxon>
        <taxon>Rhodanobacter</taxon>
    </lineage>
</organism>
<name>A0ABW4B141_9GAMM</name>
<dbReference type="EMBL" id="JBHTMN010000012">
    <property type="protein sequence ID" value="MFD1383934.1"/>
    <property type="molecule type" value="Genomic_DNA"/>
</dbReference>
<proteinExistence type="predicted"/>
<keyword evidence="3" id="KW-1185">Reference proteome</keyword>
<dbReference type="Gene3D" id="3.30.750.24">
    <property type="entry name" value="STAS domain"/>
    <property type="match status" value="1"/>
</dbReference>
<feature type="domain" description="STAS" evidence="1">
    <location>
        <begin position="10"/>
        <end position="90"/>
    </location>
</feature>
<dbReference type="Proteomes" id="UP001597059">
    <property type="component" value="Unassembled WGS sequence"/>
</dbReference>
<protein>
    <submittedName>
        <fullName evidence="2">STAS domain-containing protein</fullName>
    </submittedName>
</protein>
<evidence type="ECO:0000313" key="2">
    <source>
        <dbReference type="EMBL" id="MFD1383934.1"/>
    </source>
</evidence>
<dbReference type="SUPFAM" id="SSF52091">
    <property type="entry name" value="SpoIIaa-like"/>
    <property type="match status" value="1"/>
</dbReference>
<evidence type="ECO:0000313" key="3">
    <source>
        <dbReference type="Proteomes" id="UP001597059"/>
    </source>
</evidence>